<evidence type="ECO:0000313" key="2">
    <source>
        <dbReference type="Proteomes" id="UP001205890"/>
    </source>
</evidence>
<sequence length="152" mass="16783">MATRHRYSAEIVWTGNRGAGTADYRAYGREHEIRFPGKPAIAGSADPAFRGDRDRVNPEEMLVASLSTCHMLWFLHLASVAGLVVESYEDAPEGVMVEEADGAGQFAEVVLRPRVRLSSGDPARVADVHEEAHRFCFVARSVNFPVRCEARP</sequence>
<dbReference type="InterPro" id="IPR015946">
    <property type="entry name" value="KH_dom-like_a/b"/>
</dbReference>
<keyword evidence="2" id="KW-1185">Reference proteome</keyword>
<reference evidence="1 2" key="1">
    <citation type="submission" date="2022-07" db="EMBL/GenBank/DDBJ databases">
        <authorList>
            <person name="Li W.-J."/>
            <person name="Deng Q.-Q."/>
        </authorList>
    </citation>
    <scope>NUCLEOTIDE SEQUENCE [LARGE SCALE GENOMIC DNA]</scope>
    <source>
        <strain evidence="1 2">SYSU M60028</strain>
    </source>
</reference>
<evidence type="ECO:0000313" key="1">
    <source>
        <dbReference type="EMBL" id="MCP8939547.1"/>
    </source>
</evidence>
<accession>A0ABT1LDH3</accession>
<protein>
    <submittedName>
        <fullName evidence="1">OsmC family protein</fullName>
    </submittedName>
</protein>
<organism evidence="1 2">
    <name type="scientific">Alsobacter ponti</name>
    <dbReference type="NCBI Taxonomy" id="2962936"/>
    <lineage>
        <taxon>Bacteria</taxon>
        <taxon>Pseudomonadati</taxon>
        <taxon>Pseudomonadota</taxon>
        <taxon>Alphaproteobacteria</taxon>
        <taxon>Hyphomicrobiales</taxon>
        <taxon>Alsobacteraceae</taxon>
        <taxon>Alsobacter</taxon>
    </lineage>
</organism>
<comment type="caution">
    <text evidence="1">The sequence shown here is derived from an EMBL/GenBank/DDBJ whole genome shotgun (WGS) entry which is preliminary data.</text>
</comment>
<dbReference type="Proteomes" id="UP001205890">
    <property type="component" value="Unassembled WGS sequence"/>
</dbReference>
<proteinExistence type="predicted"/>
<name>A0ABT1LDH3_9HYPH</name>
<dbReference type="Gene3D" id="3.30.300.20">
    <property type="match status" value="1"/>
</dbReference>
<dbReference type="SUPFAM" id="SSF82784">
    <property type="entry name" value="OsmC-like"/>
    <property type="match status" value="1"/>
</dbReference>
<dbReference type="Pfam" id="PF02566">
    <property type="entry name" value="OsmC"/>
    <property type="match status" value="1"/>
</dbReference>
<dbReference type="PANTHER" id="PTHR42830">
    <property type="entry name" value="OSMOTICALLY INDUCIBLE FAMILY PROTEIN"/>
    <property type="match status" value="1"/>
</dbReference>
<dbReference type="InterPro" id="IPR003718">
    <property type="entry name" value="OsmC/Ohr_fam"/>
</dbReference>
<dbReference type="RefSeq" id="WP_254743230.1">
    <property type="nucleotide sequence ID" value="NZ_JANCLU010000012.1"/>
</dbReference>
<dbReference type="EMBL" id="JANCLU010000012">
    <property type="protein sequence ID" value="MCP8939547.1"/>
    <property type="molecule type" value="Genomic_DNA"/>
</dbReference>
<dbReference type="InterPro" id="IPR052707">
    <property type="entry name" value="OsmC_Ohr_Peroxiredoxin"/>
</dbReference>
<dbReference type="InterPro" id="IPR036102">
    <property type="entry name" value="OsmC/Ohrsf"/>
</dbReference>
<gene>
    <name evidence="1" type="ORF">NK718_13555</name>
</gene>
<dbReference type="PANTHER" id="PTHR42830:SF2">
    <property type="entry name" value="OSMC_OHR FAMILY PROTEIN"/>
    <property type="match status" value="1"/>
</dbReference>